<comment type="caution">
    <text evidence="2">The sequence shown here is derived from an EMBL/GenBank/DDBJ whole genome shotgun (WGS) entry which is preliminary data.</text>
</comment>
<reference evidence="2" key="1">
    <citation type="submission" date="2021-01" db="EMBL/GenBank/DDBJ databases">
        <authorList>
            <consortium name="Genoscope - CEA"/>
            <person name="William W."/>
        </authorList>
    </citation>
    <scope>NUCLEOTIDE SEQUENCE</scope>
</reference>
<dbReference type="PANTHER" id="PTHR12613:SF0">
    <property type="entry name" value="ERO1-LIKE PROTEIN"/>
    <property type="match status" value="1"/>
</dbReference>
<keyword evidence="1" id="KW-1133">Transmembrane helix</keyword>
<dbReference type="Pfam" id="PF04137">
    <property type="entry name" value="ERO1"/>
    <property type="match status" value="1"/>
</dbReference>
<name>A0A8S1SF07_PAROT</name>
<proteinExistence type="predicted"/>
<dbReference type="AlphaFoldDB" id="A0A8S1SF07"/>
<dbReference type="OMA" id="EFRIYRY"/>
<feature type="transmembrane region" description="Helical" evidence="1">
    <location>
        <begin position="333"/>
        <end position="351"/>
    </location>
</feature>
<dbReference type="GO" id="GO:0015035">
    <property type="term" value="F:protein-disulfide reductase activity"/>
    <property type="evidence" value="ECO:0007669"/>
    <property type="project" value="InterPro"/>
</dbReference>
<organism evidence="2 3">
    <name type="scientific">Paramecium octaurelia</name>
    <dbReference type="NCBI Taxonomy" id="43137"/>
    <lineage>
        <taxon>Eukaryota</taxon>
        <taxon>Sar</taxon>
        <taxon>Alveolata</taxon>
        <taxon>Ciliophora</taxon>
        <taxon>Intramacronucleata</taxon>
        <taxon>Oligohymenophorea</taxon>
        <taxon>Peniculida</taxon>
        <taxon>Parameciidae</taxon>
        <taxon>Paramecium</taxon>
    </lineage>
</organism>
<dbReference type="InterPro" id="IPR007266">
    <property type="entry name" value="Ero1"/>
</dbReference>
<sequence length="353" mass="41243">MLIASFQILLSINLAAISVLSYNYLISQKEVVFKSYYNQEQVENMNHIEQINNALFPLLEDISFDPEFRIYRYTDTLNCPIVMNQDECHVETCNLKNFEGEDSIITVDLKYNGEKYTGQQGQNIWLNIYEELGKNSTSEIHNHFINLIKGIHSSISVSITEQFDYGTKTGANVDFFFLRVGYYPDRIYNLYFLQSFLIQASKFLYLNKTELPQLTQLKVQGVLSSYNLMPLYKFDYFQNLTQQDLEQFRNDTLLLNNYMDCVHCKRCKVNGKLQIHGLETSIDLLFHREKGVELEKNDVIAFLNTFQKISSSVKSIESMFERRTQTLFQYCKLSGFGFVFLVFLSLVAILMKR</sequence>
<gene>
    <name evidence="2" type="ORF">POCTA_138.1.T0090097</name>
</gene>
<protein>
    <recommendedName>
        <fullName evidence="4">Endoplasmic reticulum oxidoreductin</fullName>
    </recommendedName>
</protein>
<evidence type="ECO:0000313" key="2">
    <source>
        <dbReference type="EMBL" id="CAD8137927.1"/>
    </source>
</evidence>
<evidence type="ECO:0008006" key="4">
    <source>
        <dbReference type="Google" id="ProtNLM"/>
    </source>
</evidence>
<dbReference type="PANTHER" id="PTHR12613">
    <property type="entry name" value="ERO1-RELATED"/>
    <property type="match status" value="1"/>
</dbReference>
<dbReference type="EMBL" id="CAJJDP010000008">
    <property type="protein sequence ID" value="CAD8137927.1"/>
    <property type="molecule type" value="Genomic_DNA"/>
</dbReference>
<keyword evidence="1" id="KW-0472">Membrane</keyword>
<dbReference type="Proteomes" id="UP000683925">
    <property type="component" value="Unassembled WGS sequence"/>
</dbReference>
<evidence type="ECO:0000256" key="1">
    <source>
        <dbReference type="SAM" id="Phobius"/>
    </source>
</evidence>
<accession>A0A8S1SF07</accession>
<keyword evidence="1" id="KW-0812">Transmembrane</keyword>
<dbReference type="GO" id="GO:0016972">
    <property type="term" value="F:thiol oxidase activity"/>
    <property type="evidence" value="ECO:0007669"/>
    <property type="project" value="InterPro"/>
</dbReference>
<dbReference type="GO" id="GO:0071949">
    <property type="term" value="F:FAD binding"/>
    <property type="evidence" value="ECO:0007669"/>
    <property type="project" value="InterPro"/>
</dbReference>
<dbReference type="OrthoDB" id="269384at2759"/>
<keyword evidence="3" id="KW-1185">Reference proteome</keyword>
<dbReference type="GO" id="GO:0005789">
    <property type="term" value="C:endoplasmic reticulum membrane"/>
    <property type="evidence" value="ECO:0007669"/>
    <property type="project" value="TreeGrafter"/>
</dbReference>
<evidence type="ECO:0000313" key="3">
    <source>
        <dbReference type="Proteomes" id="UP000683925"/>
    </source>
</evidence>
<dbReference type="GO" id="GO:0034975">
    <property type="term" value="P:protein folding in endoplasmic reticulum"/>
    <property type="evidence" value="ECO:0007669"/>
    <property type="project" value="InterPro"/>
</dbReference>